<dbReference type="GO" id="GO:0005524">
    <property type="term" value="F:ATP binding"/>
    <property type="evidence" value="ECO:0007669"/>
    <property type="project" value="UniProtKB-UniRule"/>
</dbReference>
<dbReference type="InterPro" id="IPR050660">
    <property type="entry name" value="NEK_Ser/Thr_kinase"/>
</dbReference>
<dbReference type="AlphaFoldDB" id="A0A518HRH3"/>
<dbReference type="Gene3D" id="3.30.200.20">
    <property type="entry name" value="Phosphorylase Kinase, domain 1"/>
    <property type="match status" value="1"/>
</dbReference>
<accession>A0A518HRH3</accession>
<dbReference type="Proteomes" id="UP000319004">
    <property type="component" value="Chromosome"/>
</dbReference>
<dbReference type="PROSITE" id="PS00107">
    <property type="entry name" value="PROTEIN_KINASE_ATP"/>
    <property type="match status" value="1"/>
</dbReference>
<dbReference type="EMBL" id="CP037423">
    <property type="protein sequence ID" value="QDV43391.1"/>
    <property type="molecule type" value="Genomic_DNA"/>
</dbReference>
<evidence type="ECO:0000259" key="10">
    <source>
        <dbReference type="PROSITE" id="PS50011"/>
    </source>
</evidence>
<feature type="compositionally biased region" description="Basic residues" evidence="9">
    <location>
        <begin position="27"/>
        <end position="37"/>
    </location>
</feature>
<evidence type="ECO:0000256" key="8">
    <source>
        <dbReference type="SAM" id="Coils"/>
    </source>
</evidence>
<feature type="coiled-coil region" evidence="8">
    <location>
        <begin position="1005"/>
        <end position="1046"/>
    </location>
</feature>
<keyword evidence="8" id="KW-0175">Coiled coil</keyword>
<dbReference type="GO" id="GO:0004674">
    <property type="term" value="F:protein serine/threonine kinase activity"/>
    <property type="evidence" value="ECO:0007669"/>
    <property type="project" value="UniProtKB-EC"/>
</dbReference>
<dbReference type="PROSITE" id="PS50011">
    <property type="entry name" value="PROTEIN_KINASE_DOM"/>
    <property type="match status" value="1"/>
</dbReference>
<feature type="compositionally biased region" description="Basic and acidic residues" evidence="9">
    <location>
        <begin position="16"/>
        <end position="26"/>
    </location>
</feature>
<dbReference type="Pfam" id="PF00069">
    <property type="entry name" value="Pkinase"/>
    <property type="match status" value="1"/>
</dbReference>
<dbReference type="EC" id="2.7.11.1" evidence="2"/>
<gene>
    <name evidence="11" type="primary">prkC_15</name>
    <name evidence="11" type="ORF">Enr13x_32470</name>
</gene>
<feature type="compositionally biased region" description="Basic and acidic residues" evidence="9">
    <location>
        <begin position="43"/>
        <end position="55"/>
    </location>
</feature>
<dbReference type="Gene3D" id="1.10.510.10">
    <property type="entry name" value="Transferase(Phosphotransferase) domain 1"/>
    <property type="match status" value="1"/>
</dbReference>
<proteinExistence type="inferred from homology"/>
<feature type="region of interest" description="Disordered" evidence="9">
    <location>
        <begin position="1"/>
        <end position="109"/>
    </location>
</feature>
<evidence type="ECO:0000256" key="3">
    <source>
        <dbReference type="ARBA" id="ARBA00022679"/>
    </source>
</evidence>
<evidence type="ECO:0000256" key="5">
    <source>
        <dbReference type="ARBA" id="ARBA00022777"/>
    </source>
</evidence>
<comment type="similarity">
    <text evidence="1">Belongs to the protein kinase superfamily. NEK Ser/Thr protein kinase family. NIMA subfamily.</text>
</comment>
<dbReference type="InterPro" id="IPR011009">
    <property type="entry name" value="Kinase-like_dom_sf"/>
</dbReference>
<sequence length="1139" mass="127894">MNREHAIAVLGISGSHQKDEVEEAYRRQVKAVVRKSKAVSQGEKGDGEDQQKKEANQLQRARNEGLSTTDSVIQPAAEPRPTTKAKKPAGKPGRSLKLPPVDAGTRGDEATKTAIEKLKNGYVLANRYEIRERIGVGRMGAVFSAFDCVRHEMVAVKVFRPSLIKNPHLKEQLLSEAKIASTLTHENILRVFDFQQTDGLTFMTTELLEGRTLRSELNDRQTHNRQTKKTEILRWASQMCDALEYAHGQTVHRDVKPENIWIGADGTVKLMDFCIASVITSTEKNGKIKPGGNTHYVSPEQLSGHELDSRADQYALSVVLYEMFTGSVPDAGAEPIHKIRRNVGAGVSRVIARGLSVEPDHRFGDIRAFRDALIRKRLGAIPVRALAAVVALILGLSVTYPLWPAEDRDRASEARSDAENAHAVWLTTVEELPRELSEVAPPSLALAKRSWDTAETFYAQGQYEDAKEVFEQAKRAYGDANLCLNEYAHHFADEHFRKYRDDFPEGETVPAVLELTNWNEAKADFAAANALVADRKFEQATQQFQEGLQNLELAAKKAEAILRYQPDWEAFTKERDEYGKLLAKWQDWGKRWKNAWPDDVKHQREWDTFFKDTAFTKRAAAMTNQIAASDSRHWPKLTSQMESITEEVRSRLQEAEKYLRGPAIKFLKDDRVRAASQQFTAIIDELQALPEKDENEGQRQHYQQVVGSILRDTDALRMKEEIARKLYEADALAQDDPLGAVQMYVGIYGQIEPALDGLRSIRDRHFATELSTINPFNQLAFEAALPPLGTMMPIELGYVDSRTTPSWRLTLQANRSSDMASTVAGRDAFTKVSLATSTRLDEVLGWPILVSDARNRKIDVGYFFVENDQLRFIWTPARGLRFHPSLFDLTLILKSGVHSHSIRLQQLMRNNLLPVNFLIGEQVTELTLPAQVDQQKLRIELGSLHGIANAKGLPSQLAVGERARIYLDNSHLICLDIIFRIGNQAPEVIVRPLMHQSGRYRGITAGELETAISTLERDLAAAQSNVESAKQEYGNLTQQYSRLESAIQRIGINIQGMMEQQKIRQEMTFTSLRGKALVSKVKRLTQNTIPNRKALLERALAQQEILSAVMSASPAIEYRLFLPSDGGDVDLVVASKQGD</sequence>
<keyword evidence="5 11" id="KW-0418">Kinase</keyword>
<evidence type="ECO:0000313" key="11">
    <source>
        <dbReference type="EMBL" id="QDV43391.1"/>
    </source>
</evidence>
<dbReference type="InterPro" id="IPR000719">
    <property type="entry name" value="Prot_kinase_dom"/>
</dbReference>
<dbReference type="KEGG" id="snep:Enr13x_32470"/>
<reference evidence="11 12" key="1">
    <citation type="submission" date="2019-03" db="EMBL/GenBank/DDBJ databases">
        <title>Deep-cultivation of Planctomycetes and their phenomic and genomic characterization uncovers novel biology.</title>
        <authorList>
            <person name="Wiegand S."/>
            <person name="Jogler M."/>
            <person name="Boedeker C."/>
            <person name="Pinto D."/>
            <person name="Vollmers J."/>
            <person name="Rivas-Marin E."/>
            <person name="Kohn T."/>
            <person name="Peeters S.H."/>
            <person name="Heuer A."/>
            <person name="Rast P."/>
            <person name="Oberbeckmann S."/>
            <person name="Bunk B."/>
            <person name="Jeske O."/>
            <person name="Meyerdierks A."/>
            <person name="Storesund J.E."/>
            <person name="Kallscheuer N."/>
            <person name="Luecker S."/>
            <person name="Lage O.M."/>
            <person name="Pohl T."/>
            <person name="Merkel B.J."/>
            <person name="Hornburger P."/>
            <person name="Mueller R.-W."/>
            <person name="Bruemmer F."/>
            <person name="Labrenz M."/>
            <person name="Spormann A.M."/>
            <person name="Op den Camp H."/>
            <person name="Overmann J."/>
            <person name="Amann R."/>
            <person name="Jetten M.S.M."/>
            <person name="Mascher T."/>
            <person name="Medema M.H."/>
            <person name="Devos D.P."/>
            <person name="Kaster A.-K."/>
            <person name="Ovreas L."/>
            <person name="Rohde M."/>
            <person name="Galperin M.Y."/>
            <person name="Jogler C."/>
        </authorList>
    </citation>
    <scope>NUCLEOTIDE SEQUENCE [LARGE SCALE GENOMIC DNA]</scope>
    <source>
        <strain evidence="11 12">Enr13</strain>
    </source>
</reference>
<keyword evidence="6 7" id="KW-0067">ATP-binding</keyword>
<evidence type="ECO:0000256" key="6">
    <source>
        <dbReference type="ARBA" id="ARBA00022840"/>
    </source>
</evidence>
<evidence type="ECO:0000256" key="7">
    <source>
        <dbReference type="PROSITE-ProRule" id="PRU10141"/>
    </source>
</evidence>
<keyword evidence="3 11" id="KW-0808">Transferase</keyword>
<dbReference type="CDD" id="cd14014">
    <property type="entry name" value="STKc_PknB_like"/>
    <property type="match status" value="1"/>
</dbReference>
<organism evidence="11 12">
    <name type="scientific">Stieleria neptunia</name>
    <dbReference type="NCBI Taxonomy" id="2527979"/>
    <lineage>
        <taxon>Bacteria</taxon>
        <taxon>Pseudomonadati</taxon>
        <taxon>Planctomycetota</taxon>
        <taxon>Planctomycetia</taxon>
        <taxon>Pirellulales</taxon>
        <taxon>Pirellulaceae</taxon>
        <taxon>Stieleria</taxon>
    </lineage>
</organism>
<name>A0A518HRH3_9BACT</name>
<dbReference type="PANTHER" id="PTHR43671">
    <property type="entry name" value="SERINE/THREONINE-PROTEIN KINASE NEK"/>
    <property type="match status" value="1"/>
</dbReference>
<evidence type="ECO:0000313" key="12">
    <source>
        <dbReference type="Proteomes" id="UP000319004"/>
    </source>
</evidence>
<feature type="binding site" evidence="7">
    <location>
        <position position="157"/>
    </location>
    <ligand>
        <name>ATP</name>
        <dbReference type="ChEBI" id="CHEBI:30616"/>
    </ligand>
</feature>
<evidence type="ECO:0000256" key="2">
    <source>
        <dbReference type="ARBA" id="ARBA00012513"/>
    </source>
</evidence>
<keyword evidence="4 7" id="KW-0547">Nucleotide-binding</keyword>
<evidence type="ECO:0000256" key="4">
    <source>
        <dbReference type="ARBA" id="ARBA00022741"/>
    </source>
</evidence>
<dbReference type="SUPFAM" id="SSF56112">
    <property type="entry name" value="Protein kinase-like (PK-like)"/>
    <property type="match status" value="1"/>
</dbReference>
<feature type="compositionally biased region" description="Polar residues" evidence="9">
    <location>
        <begin position="56"/>
        <end position="72"/>
    </location>
</feature>
<evidence type="ECO:0000256" key="1">
    <source>
        <dbReference type="ARBA" id="ARBA00010886"/>
    </source>
</evidence>
<dbReference type="InterPro" id="IPR017441">
    <property type="entry name" value="Protein_kinase_ATP_BS"/>
</dbReference>
<keyword evidence="12" id="KW-1185">Reference proteome</keyword>
<dbReference type="SMART" id="SM00220">
    <property type="entry name" value="S_TKc"/>
    <property type="match status" value="1"/>
</dbReference>
<feature type="domain" description="Protein kinase" evidence="10">
    <location>
        <begin position="128"/>
        <end position="374"/>
    </location>
</feature>
<dbReference type="PANTHER" id="PTHR43671:SF13">
    <property type="entry name" value="SERINE_THREONINE-PROTEIN KINASE NEK2"/>
    <property type="match status" value="1"/>
</dbReference>
<evidence type="ECO:0000256" key="9">
    <source>
        <dbReference type="SAM" id="MobiDB-lite"/>
    </source>
</evidence>
<protein>
    <recommendedName>
        <fullName evidence="2">non-specific serine/threonine protein kinase</fullName>
        <ecNumber evidence="2">2.7.11.1</ecNumber>
    </recommendedName>
</protein>